<feature type="compositionally biased region" description="Acidic residues" evidence="1">
    <location>
        <begin position="257"/>
        <end position="272"/>
    </location>
</feature>
<feature type="region of interest" description="Disordered" evidence="1">
    <location>
        <begin position="243"/>
        <end position="312"/>
    </location>
</feature>
<name>A0A1X2HHI0_SYNRA</name>
<comment type="caution">
    <text evidence="3">The sequence shown here is derived from an EMBL/GenBank/DDBJ whole genome shotgun (WGS) entry which is preliminary data.</text>
</comment>
<dbReference type="Pfam" id="PF12243">
    <property type="entry name" value="CTK3"/>
    <property type="match status" value="1"/>
</dbReference>
<gene>
    <name evidence="3" type="ORF">BCR43DRAFT_487748</name>
</gene>
<dbReference type="GO" id="GO:0070692">
    <property type="term" value="C:CTDK-1 complex"/>
    <property type="evidence" value="ECO:0007669"/>
    <property type="project" value="InterPro"/>
</dbReference>
<feature type="domain" description="CID" evidence="2">
    <location>
        <begin position="5"/>
        <end position="140"/>
    </location>
</feature>
<dbReference type="InterPro" id="IPR006569">
    <property type="entry name" value="CID_dom"/>
</dbReference>
<dbReference type="OMA" id="AREGMWA"/>
<dbReference type="PANTHER" id="PTHR28291:SF1">
    <property type="entry name" value="CTD KINASE SUBUNIT GAMMA"/>
    <property type="match status" value="1"/>
</dbReference>
<keyword evidence="3" id="KW-0808">Transferase</keyword>
<dbReference type="SUPFAM" id="SSF48464">
    <property type="entry name" value="ENTH/VHS domain"/>
    <property type="match status" value="1"/>
</dbReference>
<dbReference type="GO" id="GO:0032786">
    <property type="term" value="P:positive regulation of DNA-templated transcription, elongation"/>
    <property type="evidence" value="ECO:0007669"/>
    <property type="project" value="InterPro"/>
</dbReference>
<protein>
    <submittedName>
        <fullName evidence="3">CTD kinase subunit gamma CTK3-domain-containing protein</fullName>
    </submittedName>
</protein>
<dbReference type="PROSITE" id="PS51391">
    <property type="entry name" value="CID"/>
    <property type="match status" value="1"/>
</dbReference>
<dbReference type="AlphaFoldDB" id="A0A1X2HHI0"/>
<accession>A0A1X2HHI0</accession>
<sequence length="312" mass="36035">MTDSDPFECRLTFLSLLEKLNASQQSIHKVATYAVRHRQLSEDLYSCLLEELEQASINARLNIIYVLDAIFAASQKVHYSGYNDLTRRDLPRILAAVVPDDPKGLVNIANTRKILNNWRRREYFNSTEIDKAEKPLLEKESRTRPLKRPRDDDASGFTKDDILRRMEEDRERHKRFREEIWIRPVDEKPEAEFEQLWDRVDALNPDDDYELMMKQNMLRLPHYPWSTLFLDRNNNSTTQADAENALRTSQDMAIETPGDETDDMSIDPEDDSNYQLDAITDNSGNNLKSPNDNEMTGTSGSSADNAKLTATT</sequence>
<dbReference type="InterPro" id="IPR024637">
    <property type="entry name" value="Ctk3_C"/>
</dbReference>
<dbReference type="STRING" id="13706.A0A1X2HHI0"/>
<dbReference type="Proteomes" id="UP000242180">
    <property type="component" value="Unassembled WGS sequence"/>
</dbReference>
<organism evidence="3 4">
    <name type="scientific">Syncephalastrum racemosum</name>
    <name type="common">Filamentous fungus</name>
    <dbReference type="NCBI Taxonomy" id="13706"/>
    <lineage>
        <taxon>Eukaryota</taxon>
        <taxon>Fungi</taxon>
        <taxon>Fungi incertae sedis</taxon>
        <taxon>Mucoromycota</taxon>
        <taxon>Mucoromycotina</taxon>
        <taxon>Mucoromycetes</taxon>
        <taxon>Mucorales</taxon>
        <taxon>Syncephalastraceae</taxon>
        <taxon>Syncephalastrum</taxon>
    </lineage>
</organism>
<proteinExistence type="predicted"/>
<evidence type="ECO:0000256" key="1">
    <source>
        <dbReference type="SAM" id="MobiDB-lite"/>
    </source>
</evidence>
<dbReference type="GO" id="GO:0045943">
    <property type="term" value="P:positive regulation of transcription by RNA polymerase I"/>
    <property type="evidence" value="ECO:0007669"/>
    <property type="project" value="TreeGrafter"/>
</dbReference>
<dbReference type="InterPro" id="IPR042326">
    <property type="entry name" value="Ctk3"/>
</dbReference>
<dbReference type="GO" id="GO:0016301">
    <property type="term" value="F:kinase activity"/>
    <property type="evidence" value="ECO:0007669"/>
    <property type="project" value="UniProtKB-KW"/>
</dbReference>
<keyword evidence="3" id="KW-0418">Kinase</keyword>
<keyword evidence="4" id="KW-1185">Reference proteome</keyword>
<evidence type="ECO:0000313" key="3">
    <source>
        <dbReference type="EMBL" id="ORY98565.1"/>
    </source>
</evidence>
<evidence type="ECO:0000259" key="2">
    <source>
        <dbReference type="PROSITE" id="PS51391"/>
    </source>
</evidence>
<dbReference type="Pfam" id="PF12350">
    <property type="entry name" value="CTK3_C"/>
    <property type="match status" value="1"/>
</dbReference>
<dbReference type="EMBL" id="MCGN01000003">
    <property type="protein sequence ID" value="ORY98565.1"/>
    <property type="molecule type" value="Genomic_DNA"/>
</dbReference>
<evidence type="ECO:0000313" key="4">
    <source>
        <dbReference type="Proteomes" id="UP000242180"/>
    </source>
</evidence>
<feature type="region of interest" description="Disordered" evidence="1">
    <location>
        <begin position="135"/>
        <end position="162"/>
    </location>
</feature>
<feature type="compositionally biased region" description="Polar residues" evidence="1">
    <location>
        <begin position="280"/>
        <end position="312"/>
    </location>
</feature>
<reference evidence="3 4" key="1">
    <citation type="submission" date="2016-07" db="EMBL/GenBank/DDBJ databases">
        <title>Pervasive Adenine N6-methylation of Active Genes in Fungi.</title>
        <authorList>
            <consortium name="DOE Joint Genome Institute"/>
            <person name="Mondo S.J."/>
            <person name="Dannebaum R.O."/>
            <person name="Kuo R.C."/>
            <person name="Labutti K."/>
            <person name="Haridas S."/>
            <person name="Kuo A."/>
            <person name="Salamov A."/>
            <person name="Ahrendt S.R."/>
            <person name="Lipzen A."/>
            <person name="Sullivan W."/>
            <person name="Andreopoulos W.B."/>
            <person name="Clum A."/>
            <person name="Lindquist E."/>
            <person name="Daum C."/>
            <person name="Ramamoorthy G.K."/>
            <person name="Gryganskyi A."/>
            <person name="Culley D."/>
            <person name="Magnuson J.K."/>
            <person name="James T.Y."/>
            <person name="O'Malley M.A."/>
            <person name="Stajich J.E."/>
            <person name="Spatafora J.W."/>
            <person name="Visel A."/>
            <person name="Grigoriev I.V."/>
        </authorList>
    </citation>
    <scope>NUCLEOTIDE SEQUENCE [LARGE SCALE GENOMIC DNA]</scope>
    <source>
        <strain evidence="3 4">NRRL 2496</strain>
    </source>
</reference>
<dbReference type="Gene3D" id="1.25.40.90">
    <property type="match status" value="1"/>
</dbReference>
<dbReference type="OrthoDB" id="21266at2759"/>
<dbReference type="InterPro" id="IPR024638">
    <property type="entry name" value="Ctk3_N"/>
</dbReference>
<dbReference type="InParanoid" id="A0A1X2HHI0"/>
<dbReference type="InterPro" id="IPR008942">
    <property type="entry name" value="ENTH_VHS"/>
</dbReference>
<dbReference type="PANTHER" id="PTHR28291">
    <property type="entry name" value="CTD KINASE SUBUNIT GAMMA"/>
    <property type="match status" value="1"/>
</dbReference>